<dbReference type="GO" id="GO:0016787">
    <property type="term" value="F:hydrolase activity"/>
    <property type="evidence" value="ECO:0007669"/>
    <property type="project" value="UniProtKB-KW"/>
</dbReference>
<dbReference type="SUPFAM" id="SSF56281">
    <property type="entry name" value="Metallo-hydrolase/oxidoreductase"/>
    <property type="match status" value="1"/>
</dbReference>
<protein>
    <submittedName>
        <fullName evidence="1">MBL fold metallo-hydrolase</fullName>
    </submittedName>
</protein>
<sequence>MIIKWLGHSSFLLEDSNGRKILTDPFDETVGYECCNEKVDIVSISHHHFDHDYVDNLKYDNIIDKPGSFNLCNIKITGLQSYHDKVKGAKRGENTIFIFEMDGYRICHLGDLGYILSSDEINKLGNIDVLLIPIGGNYTIDGHEASELAKLVKSHILIPMHYKTPLLSFKLDGLENFLLYMKNGERVNSNTLVLNGPLSGINIVKILNYK</sequence>
<dbReference type="Proteomes" id="UP000266301">
    <property type="component" value="Chromosome"/>
</dbReference>
<dbReference type="Pfam" id="PF13483">
    <property type="entry name" value="Lactamase_B_3"/>
    <property type="match status" value="1"/>
</dbReference>
<dbReference type="EMBL" id="CP032416">
    <property type="protein sequence ID" value="AYD39140.1"/>
    <property type="molecule type" value="Genomic_DNA"/>
</dbReference>
<keyword evidence="1" id="KW-0378">Hydrolase</keyword>
<dbReference type="RefSeq" id="WP_119969851.1">
    <property type="nucleotide sequence ID" value="NZ_CP032416.1"/>
</dbReference>
<organism evidence="1 2">
    <name type="scientific">Clostridium fermenticellae</name>
    <dbReference type="NCBI Taxonomy" id="2068654"/>
    <lineage>
        <taxon>Bacteria</taxon>
        <taxon>Bacillati</taxon>
        <taxon>Bacillota</taxon>
        <taxon>Clostridia</taxon>
        <taxon>Eubacteriales</taxon>
        <taxon>Clostridiaceae</taxon>
        <taxon>Clostridium</taxon>
    </lineage>
</organism>
<dbReference type="PANTHER" id="PTHR42967">
    <property type="entry name" value="METAL DEPENDENT HYDROLASE"/>
    <property type="match status" value="1"/>
</dbReference>
<dbReference type="PANTHER" id="PTHR42967:SF1">
    <property type="entry name" value="MBL FOLD METALLO-HYDROLASE"/>
    <property type="match status" value="1"/>
</dbReference>
<dbReference type="KEGG" id="cfer:D4Z93_00605"/>
<dbReference type="AlphaFoldDB" id="A0A386H0H3"/>
<accession>A0A386H0H3</accession>
<gene>
    <name evidence="1" type="ORF">D4Z93_00605</name>
</gene>
<evidence type="ECO:0000313" key="2">
    <source>
        <dbReference type="Proteomes" id="UP000266301"/>
    </source>
</evidence>
<keyword evidence="2" id="KW-1185">Reference proteome</keyword>
<reference evidence="1 2" key="1">
    <citation type="journal article" date="2019" name="Int. J. Syst. Evol. Microbiol.">
        <title>Clostridium fermenticellae sp. nov., isolated from the mud in a fermentation cellar for the production of the Chinese liquor, baijiu.</title>
        <authorList>
            <person name="Xu P.X."/>
            <person name="Chai L.J."/>
            <person name="Qiu T."/>
            <person name="Zhang X.J."/>
            <person name="Lu Z.M."/>
            <person name="Xiao C."/>
            <person name="Wang S.T."/>
            <person name="Shen C.H."/>
            <person name="Shi J.S."/>
            <person name="Xu Z.H."/>
        </authorList>
    </citation>
    <scope>NUCLEOTIDE SEQUENCE [LARGE SCALE GENOMIC DNA]</scope>
    <source>
        <strain evidence="1 2">JN500901</strain>
    </source>
</reference>
<evidence type="ECO:0000313" key="1">
    <source>
        <dbReference type="EMBL" id="AYD39140.1"/>
    </source>
</evidence>
<dbReference type="OrthoDB" id="9789133at2"/>
<dbReference type="Gene3D" id="3.60.15.10">
    <property type="entry name" value="Ribonuclease Z/Hydroxyacylglutathione hydrolase-like"/>
    <property type="match status" value="1"/>
</dbReference>
<dbReference type="InterPro" id="IPR036866">
    <property type="entry name" value="RibonucZ/Hydroxyglut_hydro"/>
</dbReference>
<name>A0A386H0H3_9CLOT</name>
<proteinExistence type="predicted"/>